<keyword evidence="1" id="KW-0805">Transcription regulation</keyword>
<keyword evidence="2" id="KW-0238">DNA-binding</keyword>
<dbReference type="GeneID" id="73290835"/>
<dbReference type="SUPFAM" id="SSF46785">
    <property type="entry name" value="Winged helix' DNA-binding domain"/>
    <property type="match status" value="1"/>
</dbReference>
<evidence type="ECO:0000256" key="4">
    <source>
        <dbReference type="SAM" id="MobiDB-lite"/>
    </source>
</evidence>
<dbReference type="PROSITE" id="PS51118">
    <property type="entry name" value="HTH_HXLR"/>
    <property type="match status" value="1"/>
</dbReference>
<sequence length="154" mass="16581">MADPDTITDALEAILDVPATESLESATDVEVATDVGGVSDTEGPTDETTTDDSPAKRDVLTLLERRHALSILRAITTAGGPSRFSELEDVVPASPNTLSARLSEFVEAGLLERTAYDEVPPRVEYEPTDAGATLAPLFVYLRLWESRYGDELEA</sequence>
<evidence type="ECO:0000313" key="7">
    <source>
        <dbReference type="Proteomes" id="UP001056855"/>
    </source>
</evidence>
<feature type="region of interest" description="Disordered" evidence="4">
    <location>
        <begin position="19"/>
        <end position="55"/>
    </location>
</feature>
<dbReference type="AlphaFoldDB" id="A0A9E7N810"/>
<dbReference type="InterPro" id="IPR036388">
    <property type="entry name" value="WH-like_DNA-bd_sf"/>
</dbReference>
<dbReference type="RefSeq" id="WP_254156537.1">
    <property type="nucleotide sequence ID" value="NZ_CP100355.1"/>
</dbReference>
<dbReference type="Proteomes" id="UP001056855">
    <property type="component" value="Chromosome"/>
</dbReference>
<dbReference type="PANTHER" id="PTHR33204">
    <property type="entry name" value="TRANSCRIPTIONAL REGULATOR, MARR FAMILY"/>
    <property type="match status" value="1"/>
</dbReference>
<keyword evidence="3" id="KW-0804">Transcription</keyword>
<dbReference type="InterPro" id="IPR002577">
    <property type="entry name" value="HTH_HxlR"/>
</dbReference>
<keyword evidence="7" id="KW-1185">Reference proteome</keyword>
<organism evidence="6 7">
    <name type="scientific">Natronosalvus rutilus</name>
    <dbReference type="NCBI Taxonomy" id="2953753"/>
    <lineage>
        <taxon>Archaea</taxon>
        <taxon>Methanobacteriati</taxon>
        <taxon>Methanobacteriota</taxon>
        <taxon>Stenosarchaea group</taxon>
        <taxon>Halobacteria</taxon>
        <taxon>Halobacteriales</taxon>
        <taxon>Natrialbaceae</taxon>
        <taxon>Natronosalvus</taxon>
    </lineage>
</organism>
<dbReference type="Pfam" id="PF01638">
    <property type="entry name" value="HxlR"/>
    <property type="match status" value="1"/>
</dbReference>
<proteinExistence type="predicted"/>
<reference evidence="6" key="1">
    <citation type="submission" date="2022-06" db="EMBL/GenBank/DDBJ databases">
        <title>Diverse halophilic archaea isolated from saline environments.</title>
        <authorList>
            <person name="Cui H.-L."/>
        </authorList>
    </citation>
    <scope>NUCLEOTIDE SEQUENCE</scope>
    <source>
        <strain evidence="6">WLHS1</strain>
    </source>
</reference>
<evidence type="ECO:0000256" key="2">
    <source>
        <dbReference type="ARBA" id="ARBA00023125"/>
    </source>
</evidence>
<protein>
    <submittedName>
        <fullName evidence="6">Helix-turn-helix transcriptional regulator</fullName>
    </submittedName>
</protein>
<dbReference type="GO" id="GO:0003677">
    <property type="term" value="F:DNA binding"/>
    <property type="evidence" value="ECO:0007669"/>
    <property type="project" value="UniProtKB-KW"/>
</dbReference>
<dbReference type="EMBL" id="CP100355">
    <property type="protein sequence ID" value="UTF52561.1"/>
    <property type="molecule type" value="Genomic_DNA"/>
</dbReference>
<accession>A0A9E7N810</accession>
<feature type="domain" description="HTH hxlR-type" evidence="5">
    <location>
        <begin position="53"/>
        <end position="153"/>
    </location>
</feature>
<dbReference type="KEGG" id="sawl:NGM29_12275"/>
<evidence type="ECO:0000256" key="3">
    <source>
        <dbReference type="ARBA" id="ARBA00023163"/>
    </source>
</evidence>
<evidence type="ECO:0000259" key="5">
    <source>
        <dbReference type="PROSITE" id="PS51118"/>
    </source>
</evidence>
<dbReference type="Gene3D" id="1.10.10.10">
    <property type="entry name" value="Winged helix-like DNA-binding domain superfamily/Winged helix DNA-binding domain"/>
    <property type="match status" value="1"/>
</dbReference>
<gene>
    <name evidence="6" type="ORF">NGM29_12275</name>
</gene>
<evidence type="ECO:0000313" key="6">
    <source>
        <dbReference type="EMBL" id="UTF52561.1"/>
    </source>
</evidence>
<evidence type="ECO:0000256" key="1">
    <source>
        <dbReference type="ARBA" id="ARBA00023015"/>
    </source>
</evidence>
<name>A0A9E7N810_9EURY</name>
<dbReference type="InterPro" id="IPR036390">
    <property type="entry name" value="WH_DNA-bd_sf"/>
</dbReference>
<dbReference type="PANTHER" id="PTHR33204:SF18">
    <property type="entry name" value="TRANSCRIPTIONAL REGULATORY PROTEIN"/>
    <property type="match status" value="1"/>
</dbReference>